<dbReference type="Proteomes" id="UP000005526">
    <property type="component" value="Unassembled WGS sequence"/>
</dbReference>
<keyword evidence="2" id="KW-0645">Protease</keyword>
<evidence type="ECO:0000259" key="5">
    <source>
        <dbReference type="PROSITE" id="PS51935"/>
    </source>
</evidence>
<feature type="domain" description="NlpC/P60" evidence="5">
    <location>
        <begin position="6"/>
        <end position="144"/>
    </location>
</feature>
<dbReference type="InterPro" id="IPR038765">
    <property type="entry name" value="Papain-like_cys_pep_sf"/>
</dbReference>
<gene>
    <name evidence="6" type="ORF">HMPREF0602_0069</name>
</gene>
<sequence>MMPSEMDLRKRIVEEAYSWLGTPYHHQAMVKGAGVDCAMILVAIYREAGLLPADFDPRPYPQDWHLHRDEERYLGWVLKVCHETDTPRPGDVVVWKFGRTFSHGAVYVGDNKIIHSYIGRGVVLDELDQAELSGRPMKFFTCSF</sequence>
<dbReference type="InterPro" id="IPR000064">
    <property type="entry name" value="NLP_P60_dom"/>
</dbReference>
<dbReference type="Pfam" id="PF00877">
    <property type="entry name" value="NLPC_P60"/>
    <property type="match status" value="1"/>
</dbReference>
<dbReference type="EMBL" id="AEEF01000001">
    <property type="protein sequence ID" value="EFM05447.1"/>
    <property type="molecule type" value="Genomic_DNA"/>
</dbReference>
<evidence type="ECO:0000256" key="4">
    <source>
        <dbReference type="ARBA" id="ARBA00022807"/>
    </source>
</evidence>
<name>E0N6D9_NEIM3</name>
<organism evidence="6 7">
    <name type="scientific">Neisseria meningitidis serogroup B (strain ATCC 13091 / M2091)</name>
    <dbReference type="NCBI Taxonomy" id="862513"/>
    <lineage>
        <taxon>Bacteria</taxon>
        <taxon>Pseudomonadati</taxon>
        <taxon>Pseudomonadota</taxon>
        <taxon>Betaproteobacteria</taxon>
        <taxon>Neisseriales</taxon>
        <taxon>Neisseriaceae</taxon>
        <taxon>Neisseria</taxon>
    </lineage>
</organism>
<comment type="similarity">
    <text evidence="1">Belongs to the peptidase C40 family.</text>
</comment>
<dbReference type="GO" id="GO:0006508">
    <property type="term" value="P:proteolysis"/>
    <property type="evidence" value="ECO:0007669"/>
    <property type="project" value="UniProtKB-KW"/>
</dbReference>
<evidence type="ECO:0000256" key="2">
    <source>
        <dbReference type="ARBA" id="ARBA00022670"/>
    </source>
</evidence>
<reference evidence="6 7" key="1">
    <citation type="submission" date="2010-07" db="EMBL/GenBank/DDBJ databases">
        <authorList>
            <person name="Muzny D."/>
            <person name="Qin X."/>
            <person name="Deng J."/>
            <person name="Jiang H."/>
            <person name="Liu Y."/>
            <person name="Qu J."/>
            <person name="Song X.-Z."/>
            <person name="Zhang L."/>
            <person name="Thornton R."/>
            <person name="Coyle M."/>
            <person name="Francisco L."/>
            <person name="Jackson L."/>
            <person name="Javaid M."/>
            <person name="Korchina V."/>
            <person name="Kovar C."/>
            <person name="Mata R."/>
            <person name="Mathew T."/>
            <person name="Ngo R."/>
            <person name="Nguyen L."/>
            <person name="Nguyen N."/>
            <person name="Okwuonu G."/>
            <person name="Ongeri F."/>
            <person name="Pham C."/>
            <person name="Simmons D."/>
            <person name="Wilczek-Boney K."/>
            <person name="Hale W."/>
            <person name="Jakkamsetti A."/>
            <person name="Pham P."/>
            <person name="Ruth R."/>
            <person name="San Lucas F."/>
            <person name="Warren J."/>
            <person name="Zhang J."/>
            <person name="Zhao Z."/>
            <person name="Zhou C."/>
            <person name="Zhu D."/>
            <person name="Lee S."/>
            <person name="Bess C."/>
            <person name="Blankenburg K."/>
            <person name="Forbes L."/>
            <person name="Fu Q."/>
            <person name="Gubbala S."/>
            <person name="Hirani K."/>
            <person name="Jayaseelan J.C."/>
            <person name="Lara F."/>
            <person name="Munidasa M."/>
            <person name="Palculict T."/>
            <person name="Patil S."/>
            <person name="Pu L.-L."/>
            <person name="Saada N."/>
            <person name="Tang L."/>
            <person name="Weissenberger G."/>
            <person name="Zhu Y."/>
            <person name="Hemphill L."/>
            <person name="Shang Y."/>
            <person name="Youmans B."/>
            <person name="Ayvaz T."/>
            <person name="Ross M."/>
            <person name="Santibanez J."/>
            <person name="Aqrawi P."/>
            <person name="Gross S."/>
            <person name="Joshi V."/>
            <person name="Fowler G."/>
            <person name="Nazareth L."/>
            <person name="Reid J."/>
            <person name="Worley K."/>
            <person name="Petrosino J."/>
            <person name="Highlander S."/>
            <person name="Gibbs R."/>
        </authorList>
    </citation>
    <scope>NUCLEOTIDE SEQUENCE [LARGE SCALE GENOMIC DNA]</scope>
    <source>
        <strain evidence="6 7">ATCC 13091</strain>
    </source>
</reference>
<dbReference type="GO" id="GO:0008234">
    <property type="term" value="F:cysteine-type peptidase activity"/>
    <property type="evidence" value="ECO:0007669"/>
    <property type="project" value="UniProtKB-KW"/>
</dbReference>
<protein>
    <submittedName>
        <fullName evidence="6">NlpC/P60 family protein</fullName>
    </submittedName>
</protein>
<keyword evidence="4" id="KW-0788">Thiol protease</keyword>
<dbReference type="Gene3D" id="3.90.1720.10">
    <property type="entry name" value="endopeptidase domain like (from Nostoc punctiforme)"/>
    <property type="match status" value="1"/>
</dbReference>
<dbReference type="SUPFAM" id="SSF54001">
    <property type="entry name" value="Cysteine proteinases"/>
    <property type="match status" value="1"/>
</dbReference>
<dbReference type="PROSITE" id="PS51935">
    <property type="entry name" value="NLPC_P60"/>
    <property type="match status" value="1"/>
</dbReference>
<evidence type="ECO:0000256" key="1">
    <source>
        <dbReference type="ARBA" id="ARBA00007074"/>
    </source>
</evidence>
<accession>E0N6D9</accession>
<proteinExistence type="inferred from homology"/>
<dbReference type="AlphaFoldDB" id="E0N6D9"/>
<evidence type="ECO:0000256" key="3">
    <source>
        <dbReference type="ARBA" id="ARBA00022801"/>
    </source>
</evidence>
<dbReference type="HOGENOM" id="CLU_115301_3_0_4"/>
<comment type="caution">
    <text evidence="6">The sequence shown here is derived from an EMBL/GenBank/DDBJ whole genome shotgun (WGS) entry which is preliminary data.</text>
</comment>
<evidence type="ECO:0000313" key="7">
    <source>
        <dbReference type="Proteomes" id="UP000005526"/>
    </source>
</evidence>
<evidence type="ECO:0000313" key="6">
    <source>
        <dbReference type="EMBL" id="EFM05447.1"/>
    </source>
</evidence>
<keyword evidence="3" id="KW-0378">Hydrolase</keyword>